<evidence type="ECO:0000259" key="10">
    <source>
        <dbReference type="Pfam" id="PF04290"/>
    </source>
</evidence>
<dbReference type="InterPro" id="IPR007387">
    <property type="entry name" value="TRAP_DctQ"/>
</dbReference>
<dbReference type="GO" id="GO:0015740">
    <property type="term" value="P:C4-dicarboxylate transport"/>
    <property type="evidence" value="ECO:0007669"/>
    <property type="project" value="TreeGrafter"/>
</dbReference>
<reference evidence="11" key="2">
    <citation type="submission" date="2020-09" db="EMBL/GenBank/DDBJ databases">
        <authorList>
            <person name="Sun Q."/>
            <person name="Kim S."/>
        </authorList>
    </citation>
    <scope>NUCLEOTIDE SEQUENCE</scope>
    <source>
        <strain evidence="11">KCTC 42651</strain>
    </source>
</reference>
<dbReference type="GO" id="GO:0022857">
    <property type="term" value="F:transmembrane transporter activity"/>
    <property type="evidence" value="ECO:0007669"/>
    <property type="project" value="UniProtKB-UniRule"/>
</dbReference>
<dbReference type="GO" id="GO:0005886">
    <property type="term" value="C:plasma membrane"/>
    <property type="evidence" value="ECO:0007669"/>
    <property type="project" value="UniProtKB-SubCell"/>
</dbReference>
<evidence type="ECO:0000256" key="3">
    <source>
        <dbReference type="ARBA" id="ARBA00022475"/>
    </source>
</evidence>
<keyword evidence="5 9" id="KW-0812">Transmembrane</keyword>
<evidence type="ECO:0000256" key="1">
    <source>
        <dbReference type="ARBA" id="ARBA00004429"/>
    </source>
</evidence>
<keyword evidence="2 9" id="KW-0813">Transport</keyword>
<keyword evidence="4 9" id="KW-0997">Cell inner membrane</keyword>
<feature type="transmembrane region" description="Helical" evidence="9">
    <location>
        <begin position="9"/>
        <end position="34"/>
    </location>
</feature>
<dbReference type="RefSeq" id="WP_229837461.1">
    <property type="nucleotide sequence ID" value="NZ_BMZS01000012.1"/>
</dbReference>
<evidence type="ECO:0000256" key="5">
    <source>
        <dbReference type="ARBA" id="ARBA00022692"/>
    </source>
</evidence>
<comment type="subcellular location">
    <subcellularLocation>
        <location evidence="1 9">Cell inner membrane</location>
        <topology evidence="1 9">Multi-pass membrane protein</topology>
    </subcellularLocation>
</comment>
<comment type="similarity">
    <text evidence="8 9">Belongs to the TRAP transporter small permease family.</text>
</comment>
<name>A0A919CRR2_9PROT</name>
<keyword evidence="3" id="KW-1003">Cell membrane</keyword>
<feature type="transmembrane region" description="Helical" evidence="9">
    <location>
        <begin position="85"/>
        <end position="107"/>
    </location>
</feature>
<dbReference type="Proteomes" id="UP000630353">
    <property type="component" value="Unassembled WGS sequence"/>
</dbReference>
<evidence type="ECO:0000256" key="9">
    <source>
        <dbReference type="RuleBase" id="RU369079"/>
    </source>
</evidence>
<feature type="transmembrane region" description="Helical" evidence="9">
    <location>
        <begin position="127"/>
        <end position="147"/>
    </location>
</feature>
<comment type="caution">
    <text evidence="11">The sequence shown here is derived from an EMBL/GenBank/DDBJ whole genome shotgun (WGS) entry which is preliminary data.</text>
</comment>
<dbReference type="AlphaFoldDB" id="A0A919CRR2"/>
<evidence type="ECO:0000256" key="2">
    <source>
        <dbReference type="ARBA" id="ARBA00022448"/>
    </source>
</evidence>
<evidence type="ECO:0000256" key="7">
    <source>
        <dbReference type="ARBA" id="ARBA00023136"/>
    </source>
</evidence>
<evidence type="ECO:0000256" key="4">
    <source>
        <dbReference type="ARBA" id="ARBA00022519"/>
    </source>
</evidence>
<feature type="domain" description="Tripartite ATP-independent periplasmic transporters DctQ component" evidence="10">
    <location>
        <begin position="26"/>
        <end position="153"/>
    </location>
</feature>
<dbReference type="Pfam" id="PF04290">
    <property type="entry name" value="DctQ"/>
    <property type="match status" value="1"/>
</dbReference>
<dbReference type="EMBL" id="BMZS01000012">
    <property type="protein sequence ID" value="GHD60643.1"/>
    <property type="molecule type" value="Genomic_DNA"/>
</dbReference>
<keyword evidence="12" id="KW-1185">Reference proteome</keyword>
<protein>
    <recommendedName>
        <fullName evidence="9">TRAP transporter small permease protein</fullName>
    </recommendedName>
</protein>
<gene>
    <name evidence="11" type="ORF">GCM10017083_46810</name>
</gene>
<evidence type="ECO:0000256" key="6">
    <source>
        <dbReference type="ARBA" id="ARBA00022989"/>
    </source>
</evidence>
<comment type="function">
    <text evidence="9">Part of the tripartite ATP-independent periplasmic (TRAP) transport system.</text>
</comment>
<evidence type="ECO:0000313" key="12">
    <source>
        <dbReference type="Proteomes" id="UP000630353"/>
    </source>
</evidence>
<sequence length="170" mass="18005">MIRRCLDGLYLGAGMLAALFMVSIGILIVTSVIARLMGSYVPGLNQYAGYAMAASSFFALAYTFGAGGHIRVNLVLARLQGRARWLAELWCLGAGSFLACYLAWYLIKMVRVSHMLGDVSEGVDATPLWIPQLGMAVGSTLFAICLIDRLVSVALGAPIDKAGGDAAALE</sequence>
<evidence type="ECO:0000313" key="11">
    <source>
        <dbReference type="EMBL" id="GHD60643.1"/>
    </source>
</evidence>
<dbReference type="PANTHER" id="PTHR35011:SF10">
    <property type="entry name" value="TRAP TRANSPORTER SMALL PERMEASE PROTEIN"/>
    <property type="match status" value="1"/>
</dbReference>
<accession>A0A919CRR2</accession>
<organism evidence="11 12">
    <name type="scientific">Thalassobaculum fulvum</name>
    <dbReference type="NCBI Taxonomy" id="1633335"/>
    <lineage>
        <taxon>Bacteria</taxon>
        <taxon>Pseudomonadati</taxon>
        <taxon>Pseudomonadota</taxon>
        <taxon>Alphaproteobacteria</taxon>
        <taxon>Rhodospirillales</taxon>
        <taxon>Thalassobaculaceae</taxon>
        <taxon>Thalassobaculum</taxon>
    </lineage>
</organism>
<dbReference type="PANTHER" id="PTHR35011">
    <property type="entry name" value="2,3-DIKETO-L-GULONATE TRAP TRANSPORTER SMALL PERMEASE PROTEIN YIAM"/>
    <property type="match status" value="1"/>
</dbReference>
<comment type="subunit">
    <text evidence="9">The complex comprises the extracytoplasmic solute receptor protein and the two transmembrane proteins.</text>
</comment>
<reference evidence="11" key="1">
    <citation type="journal article" date="2014" name="Int. J. Syst. Evol. Microbiol.">
        <title>Complete genome sequence of Corynebacterium casei LMG S-19264T (=DSM 44701T), isolated from a smear-ripened cheese.</title>
        <authorList>
            <consortium name="US DOE Joint Genome Institute (JGI-PGF)"/>
            <person name="Walter F."/>
            <person name="Albersmeier A."/>
            <person name="Kalinowski J."/>
            <person name="Ruckert C."/>
        </authorList>
    </citation>
    <scope>NUCLEOTIDE SEQUENCE</scope>
    <source>
        <strain evidence="11">KCTC 42651</strain>
    </source>
</reference>
<proteinExistence type="inferred from homology"/>
<evidence type="ECO:0000256" key="8">
    <source>
        <dbReference type="ARBA" id="ARBA00038436"/>
    </source>
</evidence>
<keyword evidence="6 9" id="KW-1133">Transmembrane helix</keyword>
<dbReference type="InterPro" id="IPR055348">
    <property type="entry name" value="DctQ"/>
</dbReference>
<feature type="transmembrane region" description="Helical" evidence="9">
    <location>
        <begin position="46"/>
        <end position="64"/>
    </location>
</feature>
<keyword evidence="7 9" id="KW-0472">Membrane</keyword>